<keyword evidence="2" id="KW-0472">Membrane</keyword>
<gene>
    <name evidence="3" type="ordered locus">FraEuI1c_1774</name>
</gene>
<keyword evidence="2" id="KW-1133">Transmembrane helix</keyword>
<evidence type="ECO:0000313" key="3">
    <source>
        <dbReference type="EMBL" id="ADP79830.1"/>
    </source>
</evidence>
<evidence type="ECO:0000313" key="4">
    <source>
        <dbReference type="Proteomes" id="UP000002484"/>
    </source>
</evidence>
<keyword evidence="2" id="KW-0812">Transmembrane</keyword>
<feature type="transmembrane region" description="Helical" evidence="2">
    <location>
        <begin position="27"/>
        <end position="47"/>
    </location>
</feature>
<evidence type="ECO:0000256" key="2">
    <source>
        <dbReference type="SAM" id="Phobius"/>
    </source>
</evidence>
<keyword evidence="3" id="KW-0808">Transferase</keyword>
<dbReference type="GO" id="GO:0016740">
    <property type="term" value="F:transferase activity"/>
    <property type="evidence" value="ECO:0007669"/>
    <property type="project" value="UniProtKB-KW"/>
</dbReference>
<feature type="transmembrane region" description="Helical" evidence="2">
    <location>
        <begin position="92"/>
        <end position="109"/>
    </location>
</feature>
<accession>E3JBF8</accession>
<name>E3JBF8_PSEI1</name>
<dbReference type="KEGG" id="fri:FraEuI1c_1774"/>
<feature type="region of interest" description="Disordered" evidence="1">
    <location>
        <begin position="113"/>
        <end position="140"/>
    </location>
</feature>
<proteinExistence type="predicted"/>
<feature type="compositionally biased region" description="Low complexity" evidence="1">
    <location>
        <begin position="113"/>
        <end position="122"/>
    </location>
</feature>
<dbReference type="InParanoid" id="E3JBF8"/>
<dbReference type="Proteomes" id="UP000002484">
    <property type="component" value="Chromosome"/>
</dbReference>
<dbReference type="HOGENOM" id="CLU_1832253_0_0_11"/>
<dbReference type="RefSeq" id="WP_013422949.1">
    <property type="nucleotide sequence ID" value="NC_014666.1"/>
</dbReference>
<keyword evidence="4" id="KW-1185">Reference proteome</keyword>
<dbReference type="AlphaFoldDB" id="E3JBF8"/>
<dbReference type="EMBL" id="CP002299">
    <property type="protein sequence ID" value="ADP79830.1"/>
    <property type="molecule type" value="Genomic_DNA"/>
</dbReference>
<reference evidence="3 4" key="1">
    <citation type="submission" date="2010-10" db="EMBL/GenBank/DDBJ databases">
        <title>Complete sequence of Frankia sp. EuI1c.</title>
        <authorList>
            <consortium name="US DOE Joint Genome Institute"/>
            <person name="Lucas S."/>
            <person name="Copeland A."/>
            <person name="Lapidus A."/>
            <person name="Cheng J.-F."/>
            <person name="Bruce D."/>
            <person name="Goodwin L."/>
            <person name="Pitluck S."/>
            <person name="Chertkov O."/>
            <person name="Detter J.C."/>
            <person name="Han C."/>
            <person name="Tapia R."/>
            <person name="Land M."/>
            <person name="Hauser L."/>
            <person name="Jeffries C."/>
            <person name="Kyrpides N."/>
            <person name="Ivanova N."/>
            <person name="Mikhailova N."/>
            <person name="Beauchemin N."/>
            <person name="Sen A."/>
            <person name="Sur S.A."/>
            <person name="Gtari M."/>
            <person name="Wall L."/>
            <person name="Tisa L."/>
            <person name="Woyke T."/>
        </authorList>
    </citation>
    <scope>NUCLEOTIDE SEQUENCE [LARGE SCALE GENOMIC DNA]</scope>
    <source>
        <strain evidence="4">DSM 45817 / CECT 9037 / EuI1c</strain>
    </source>
</reference>
<evidence type="ECO:0000256" key="1">
    <source>
        <dbReference type="SAM" id="MobiDB-lite"/>
    </source>
</evidence>
<feature type="transmembrane region" description="Helical" evidence="2">
    <location>
        <begin position="59"/>
        <end position="80"/>
    </location>
</feature>
<sequence>MGARLLAVLAGLDLGLGWVPADGVSPRLAAAVAAVALLVVVTGRPWGSWARPRRLAGHLDAASALALGTTVLAGAGAAFAPPDFGPDPARTAWLVVAVAAGVAMLGLSLPPRPAGAQAGGPRLTTSPGRGGDQSRTRSYR</sequence>
<organism evidence="3 4">
    <name type="scientific">Pseudofrankia inefficax (strain DSM 45817 / CECT 9037 / DDB 130130 / EuI1c)</name>
    <name type="common">Frankia inefficax</name>
    <dbReference type="NCBI Taxonomy" id="298654"/>
    <lineage>
        <taxon>Bacteria</taxon>
        <taxon>Bacillati</taxon>
        <taxon>Actinomycetota</taxon>
        <taxon>Actinomycetes</taxon>
        <taxon>Frankiales</taxon>
        <taxon>Frankiaceae</taxon>
        <taxon>Pseudofrankia</taxon>
    </lineage>
</organism>
<protein>
    <submittedName>
        <fullName evidence="3">Glycosyl transferase domain-containing protein</fullName>
    </submittedName>
</protein>